<keyword evidence="5" id="KW-0238">DNA-binding</keyword>
<dbReference type="EMBL" id="CP055900">
    <property type="protein sequence ID" value="QKX58696.1"/>
    <property type="molecule type" value="Genomic_DNA"/>
</dbReference>
<dbReference type="PROSITE" id="PS50048">
    <property type="entry name" value="ZN2_CY6_FUNGAL_2"/>
    <property type="match status" value="1"/>
</dbReference>
<dbReference type="GO" id="GO:0008270">
    <property type="term" value="F:zinc ion binding"/>
    <property type="evidence" value="ECO:0007669"/>
    <property type="project" value="InterPro"/>
</dbReference>
<dbReference type="Pfam" id="PF00172">
    <property type="entry name" value="Zn_clus"/>
    <property type="match status" value="1"/>
</dbReference>
<dbReference type="PANTHER" id="PTHR31668">
    <property type="entry name" value="GLUCOSE TRANSPORT TRANSCRIPTION REGULATOR RGT1-RELATED-RELATED"/>
    <property type="match status" value="1"/>
</dbReference>
<evidence type="ECO:0000256" key="8">
    <source>
        <dbReference type="SAM" id="MobiDB-lite"/>
    </source>
</evidence>
<evidence type="ECO:0000256" key="6">
    <source>
        <dbReference type="ARBA" id="ARBA00023163"/>
    </source>
</evidence>
<gene>
    <name evidence="10" type="ORF">TRUGW13939_05823</name>
</gene>
<keyword evidence="2" id="KW-0479">Metal-binding</keyword>
<evidence type="ECO:0000313" key="11">
    <source>
        <dbReference type="Proteomes" id="UP000509510"/>
    </source>
</evidence>
<feature type="region of interest" description="Disordered" evidence="8">
    <location>
        <begin position="42"/>
        <end position="80"/>
    </location>
</feature>
<reference evidence="11" key="1">
    <citation type="submission" date="2020-06" db="EMBL/GenBank/DDBJ databases">
        <title>A chromosome-scale genome assembly of Talaromyces rugulosus W13939.</title>
        <authorList>
            <person name="Wang B."/>
            <person name="Guo L."/>
            <person name="Ye K."/>
            <person name="Wang L."/>
        </authorList>
    </citation>
    <scope>NUCLEOTIDE SEQUENCE [LARGE SCALE GENOMIC DNA]</scope>
    <source>
        <strain evidence="11">W13939</strain>
    </source>
</reference>
<accession>A0A7H8QY35</accession>
<evidence type="ECO:0000256" key="4">
    <source>
        <dbReference type="ARBA" id="ARBA00023015"/>
    </source>
</evidence>
<dbReference type="KEGG" id="trg:TRUGW13939_05823"/>
<dbReference type="OrthoDB" id="2017365at2759"/>
<dbReference type="InterPro" id="IPR001138">
    <property type="entry name" value="Zn2Cys6_DnaBD"/>
</dbReference>
<keyword evidence="4" id="KW-0805">Transcription regulation</keyword>
<dbReference type="InterPro" id="IPR050797">
    <property type="entry name" value="Carb_Metab_Trans_Reg"/>
</dbReference>
<evidence type="ECO:0000256" key="7">
    <source>
        <dbReference type="ARBA" id="ARBA00023242"/>
    </source>
</evidence>
<feature type="compositionally biased region" description="Basic and acidic residues" evidence="8">
    <location>
        <begin position="63"/>
        <end position="72"/>
    </location>
</feature>
<dbReference type="SMART" id="SM00066">
    <property type="entry name" value="GAL4"/>
    <property type="match status" value="1"/>
</dbReference>
<dbReference type="GeneID" id="55993320"/>
<dbReference type="GO" id="GO:0003677">
    <property type="term" value="F:DNA binding"/>
    <property type="evidence" value="ECO:0007669"/>
    <property type="project" value="UniProtKB-KW"/>
</dbReference>
<dbReference type="AlphaFoldDB" id="A0A7H8QY35"/>
<dbReference type="Gene3D" id="4.10.240.10">
    <property type="entry name" value="Zn(2)-C6 fungal-type DNA-binding domain"/>
    <property type="match status" value="1"/>
</dbReference>
<keyword evidence="11" id="KW-1185">Reference proteome</keyword>
<keyword evidence="6" id="KW-0804">Transcription</keyword>
<comment type="subcellular location">
    <subcellularLocation>
        <location evidence="1">Nucleus</location>
    </subcellularLocation>
</comment>
<dbReference type="RefSeq" id="XP_035344874.1">
    <property type="nucleotide sequence ID" value="XM_035488981.1"/>
</dbReference>
<evidence type="ECO:0000256" key="3">
    <source>
        <dbReference type="ARBA" id="ARBA00022833"/>
    </source>
</evidence>
<sequence length="506" mass="56325">MPNLAKRACDTCIARKVRCDGALPCATCGASTRKVQCTYVRPAQKRGPKARRPSIQKAPSYEKTSRFSDETRTPTLLRDASESIQTRVQPAILSSQILAFQSPPVLVDTIAKVISEYENHSYSVWPVIRSTILAQQLALRPSDESTFCLATALCAATIAQLNIPPLESQEDGEAVLVDSSYLSRECIRIREQCDFREHLDVRWVLTSFFLHVYHAKVNKRNSALMFIQEAVSSAKLLGLDKDDQALQGPVAEVVDNREILFSLLWVSERGYSMHLGLTPSFSDQLIVKAVNDAVANTHVYGLIELSKLFAVFDQCIGTDVSENLLVESEKALQVLQISADKTTTTRLADHSITREWMRIIIWQRALSAGYLSSFSPSTLMKFTFPVAVSHDLLAALRNFSSEDLLPLGRDQLLKCYEIANTLADTLLCNSILTDSTTLQCGPYDFLHALYQKLHPFLYLDHTLDSILREKTAQALLCAPSRLWNLDPPSALNQGEESTVQAISTIP</sequence>
<evidence type="ECO:0000259" key="9">
    <source>
        <dbReference type="PROSITE" id="PS50048"/>
    </source>
</evidence>
<dbReference type="SUPFAM" id="SSF57701">
    <property type="entry name" value="Zn2/Cys6 DNA-binding domain"/>
    <property type="match status" value="1"/>
</dbReference>
<evidence type="ECO:0000256" key="2">
    <source>
        <dbReference type="ARBA" id="ARBA00022723"/>
    </source>
</evidence>
<dbReference type="CDD" id="cd00067">
    <property type="entry name" value="GAL4"/>
    <property type="match status" value="1"/>
</dbReference>
<name>A0A7H8QY35_TALRU</name>
<evidence type="ECO:0000256" key="5">
    <source>
        <dbReference type="ARBA" id="ARBA00023125"/>
    </source>
</evidence>
<evidence type="ECO:0000256" key="1">
    <source>
        <dbReference type="ARBA" id="ARBA00004123"/>
    </source>
</evidence>
<evidence type="ECO:0000313" key="10">
    <source>
        <dbReference type="EMBL" id="QKX58696.1"/>
    </source>
</evidence>
<organism evidence="10 11">
    <name type="scientific">Talaromyces rugulosus</name>
    <name type="common">Penicillium rugulosum</name>
    <dbReference type="NCBI Taxonomy" id="121627"/>
    <lineage>
        <taxon>Eukaryota</taxon>
        <taxon>Fungi</taxon>
        <taxon>Dikarya</taxon>
        <taxon>Ascomycota</taxon>
        <taxon>Pezizomycotina</taxon>
        <taxon>Eurotiomycetes</taxon>
        <taxon>Eurotiomycetidae</taxon>
        <taxon>Eurotiales</taxon>
        <taxon>Trichocomaceae</taxon>
        <taxon>Talaromyces</taxon>
        <taxon>Talaromyces sect. Islandici</taxon>
    </lineage>
</organism>
<feature type="compositionally biased region" description="Basic residues" evidence="8">
    <location>
        <begin position="43"/>
        <end position="54"/>
    </location>
</feature>
<keyword evidence="7" id="KW-0539">Nucleus</keyword>
<protein>
    <recommendedName>
        <fullName evidence="9">Zn(2)-C6 fungal-type domain-containing protein</fullName>
    </recommendedName>
</protein>
<dbReference type="Proteomes" id="UP000509510">
    <property type="component" value="Chromosome III"/>
</dbReference>
<dbReference type="GO" id="GO:0000981">
    <property type="term" value="F:DNA-binding transcription factor activity, RNA polymerase II-specific"/>
    <property type="evidence" value="ECO:0007669"/>
    <property type="project" value="InterPro"/>
</dbReference>
<proteinExistence type="predicted"/>
<dbReference type="GO" id="GO:0005634">
    <property type="term" value="C:nucleus"/>
    <property type="evidence" value="ECO:0007669"/>
    <property type="project" value="UniProtKB-SubCell"/>
</dbReference>
<dbReference type="PANTHER" id="PTHR31668:SF18">
    <property type="entry name" value="MALTOSE FERMENTATION REGULATORY PROTEIN MAL13-RELATED"/>
    <property type="match status" value="1"/>
</dbReference>
<feature type="domain" description="Zn(2)-C6 fungal-type" evidence="9">
    <location>
        <begin position="8"/>
        <end position="39"/>
    </location>
</feature>
<dbReference type="InterPro" id="IPR036864">
    <property type="entry name" value="Zn2-C6_fun-type_DNA-bd_sf"/>
</dbReference>
<keyword evidence="3" id="KW-0862">Zinc</keyword>